<feature type="coiled-coil region" evidence="1">
    <location>
        <begin position="55"/>
        <end position="82"/>
    </location>
</feature>
<evidence type="ECO:0000256" key="1">
    <source>
        <dbReference type="SAM" id="Coils"/>
    </source>
</evidence>
<name>A0ABW5R2X1_9BACL</name>
<dbReference type="RefSeq" id="WP_379277734.1">
    <property type="nucleotide sequence ID" value="NZ_JBHUGT010000030.1"/>
</dbReference>
<keyword evidence="1" id="KW-0175">Coiled coil</keyword>
<dbReference type="EMBL" id="JBHUMY010000032">
    <property type="protein sequence ID" value="MFD2662837.1"/>
    <property type="molecule type" value="Genomic_DNA"/>
</dbReference>
<comment type="caution">
    <text evidence="2">The sequence shown here is derived from an EMBL/GenBank/DDBJ whole genome shotgun (WGS) entry which is preliminary data.</text>
</comment>
<reference evidence="3" key="1">
    <citation type="journal article" date="2019" name="Int. J. Syst. Evol. Microbiol.">
        <title>The Global Catalogue of Microorganisms (GCM) 10K type strain sequencing project: providing services to taxonomists for standard genome sequencing and annotation.</title>
        <authorList>
            <consortium name="The Broad Institute Genomics Platform"/>
            <consortium name="The Broad Institute Genome Sequencing Center for Infectious Disease"/>
            <person name="Wu L."/>
            <person name="Ma J."/>
        </authorList>
    </citation>
    <scope>NUCLEOTIDE SEQUENCE [LARGE SCALE GENOMIC DNA]</scope>
    <source>
        <strain evidence="3">TISTR 1827</strain>
    </source>
</reference>
<dbReference type="Proteomes" id="UP001597493">
    <property type="component" value="Unassembled WGS sequence"/>
</dbReference>
<evidence type="ECO:0000313" key="2">
    <source>
        <dbReference type="EMBL" id="MFD2662837.1"/>
    </source>
</evidence>
<keyword evidence="3" id="KW-1185">Reference proteome</keyword>
<protein>
    <submittedName>
        <fullName evidence="2">Uncharacterized protein</fullName>
    </submittedName>
</protein>
<proteinExistence type="predicted"/>
<organism evidence="2 3">
    <name type="scientific">Paenibacillus thailandensis</name>
    <dbReference type="NCBI Taxonomy" id="393250"/>
    <lineage>
        <taxon>Bacteria</taxon>
        <taxon>Bacillati</taxon>
        <taxon>Bacillota</taxon>
        <taxon>Bacilli</taxon>
        <taxon>Bacillales</taxon>
        <taxon>Paenibacillaceae</taxon>
        <taxon>Paenibacillus</taxon>
    </lineage>
</organism>
<gene>
    <name evidence="2" type="ORF">ACFSW5_21515</name>
</gene>
<evidence type="ECO:0000313" key="3">
    <source>
        <dbReference type="Proteomes" id="UP001597493"/>
    </source>
</evidence>
<accession>A0ABW5R2X1</accession>
<sequence>MNWEDAKKNITAFSGEEKRAIENKAKSDTLQLIKEFWSNIENVKVASAGTIQLDILEYLDRIDALTNQLEAANDRVNYLVVENDRLSAENTAMREALEWYGSKGHTFSQRARDVLYSLSQGTRSRRDTLLKRLEQFSVLPKPDIESKTDDELERYVKLLESSFEMAFDGKAQPTTGEMIRNHDNKLAAVLGEIKGVGD</sequence>